<evidence type="ECO:0000313" key="3">
    <source>
        <dbReference type="Proteomes" id="UP000249254"/>
    </source>
</evidence>
<sequence length="95" mass="10531">MAAYAIFIRNRLDDPDELAVYAKKAGAARGDHQLKPLAYYGAAETWEGETADGVVLLEFPDMDAARAWYNSPAYQEALAHRKKAADYRVVLVQGL</sequence>
<evidence type="ECO:0000313" key="2">
    <source>
        <dbReference type="EMBL" id="RAK51120.1"/>
    </source>
</evidence>
<accession>A0A328A945</accession>
<dbReference type="RefSeq" id="WP_111530555.1">
    <property type="nucleotide sequence ID" value="NZ_JBHRSG010000003.1"/>
</dbReference>
<dbReference type="SUPFAM" id="SSF54909">
    <property type="entry name" value="Dimeric alpha+beta barrel"/>
    <property type="match status" value="1"/>
</dbReference>
<dbReference type="Proteomes" id="UP000249254">
    <property type="component" value="Unassembled WGS sequence"/>
</dbReference>
<dbReference type="PANTHER" id="PTHR41521:SF4">
    <property type="entry name" value="BLR0684 PROTEIN"/>
    <property type="match status" value="1"/>
</dbReference>
<reference evidence="3" key="1">
    <citation type="submission" date="2018-05" db="EMBL/GenBank/DDBJ databases">
        <authorList>
            <person name="Li X."/>
        </authorList>
    </citation>
    <scope>NUCLEOTIDE SEQUENCE [LARGE SCALE GENOMIC DNA]</scope>
    <source>
        <strain evidence="3">LX32</strain>
    </source>
</reference>
<keyword evidence="3" id="KW-1185">Reference proteome</keyword>
<comment type="caution">
    <text evidence="2">The sequence shown here is derived from an EMBL/GenBank/DDBJ whole genome shotgun (WGS) entry which is preliminary data.</text>
</comment>
<dbReference type="PANTHER" id="PTHR41521">
    <property type="match status" value="1"/>
</dbReference>
<protein>
    <submittedName>
        <fullName evidence="2">DUF1330 domain-containing protein</fullName>
    </submittedName>
</protein>
<evidence type="ECO:0000259" key="1">
    <source>
        <dbReference type="Pfam" id="PF07045"/>
    </source>
</evidence>
<dbReference type="InterPro" id="IPR010753">
    <property type="entry name" value="DUF1330"/>
</dbReference>
<name>A0A328A945_9CAUL</name>
<proteinExistence type="predicted"/>
<dbReference type="InterPro" id="IPR011008">
    <property type="entry name" value="Dimeric_a/b-barrel"/>
</dbReference>
<dbReference type="Gene3D" id="3.30.70.100">
    <property type="match status" value="1"/>
</dbReference>
<dbReference type="OrthoDB" id="9806380at2"/>
<gene>
    <name evidence="2" type="ORF">DJ017_19330</name>
</gene>
<dbReference type="AlphaFoldDB" id="A0A328A945"/>
<feature type="domain" description="DUF1330" evidence="1">
    <location>
        <begin position="3"/>
        <end position="95"/>
    </location>
</feature>
<dbReference type="EMBL" id="QFYQ01000003">
    <property type="protein sequence ID" value="RAK51120.1"/>
    <property type="molecule type" value="Genomic_DNA"/>
</dbReference>
<dbReference type="Pfam" id="PF07045">
    <property type="entry name" value="DUF1330"/>
    <property type="match status" value="1"/>
</dbReference>
<organism evidence="2 3">
    <name type="scientific">Phenylobacterium soli</name>
    <dbReference type="NCBI Taxonomy" id="2170551"/>
    <lineage>
        <taxon>Bacteria</taxon>
        <taxon>Pseudomonadati</taxon>
        <taxon>Pseudomonadota</taxon>
        <taxon>Alphaproteobacteria</taxon>
        <taxon>Caulobacterales</taxon>
        <taxon>Caulobacteraceae</taxon>
        <taxon>Phenylobacterium</taxon>
    </lineage>
</organism>